<dbReference type="InterPro" id="IPR038607">
    <property type="entry name" value="PhoD-like_sf"/>
</dbReference>
<feature type="region of interest" description="Disordered" evidence="1">
    <location>
        <begin position="1300"/>
        <end position="1515"/>
    </location>
</feature>
<organism evidence="3">
    <name type="scientific">Aureobasidium pullulans</name>
    <name type="common">Black yeast</name>
    <name type="synonym">Pullularia pullulans</name>
    <dbReference type="NCBI Taxonomy" id="5580"/>
    <lineage>
        <taxon>Eukaryota</taxon>
        <taxon>Fungi</taxon>
        <taxon>Dikarya</taxon>
        <taxon>Ascomycota</taxon>
        <taxon>Pezizomycotina</taxon>
        <taxon>Dothideomycetes</taxon>
        <taxon>Dothideomycetidae</taxon>
        <taxon>Dothideales</taxon>
        <taxon>Saccotheciaceae</taxon>
        <taxon>Aureobasidium</taxon>
    </lineage>
</organism>
<feature type="compositionally biased region" description="Basic and acidic residues" evidence="1">
    <location>
        <begin position="268"/>
        <end position="278"/>
    </location>
</feature>
<feature type="compositionally biased region" description="Polar residues" evidence="1">
    <location>
        <begin position="201"/>
        <end position="215"/>
    </location>
</feature>
<feature type="region of interest" description="Disordered" evidence="1">
    <location>
        <begin position="254"/>
        <end position="313"/>
    </location>
</feature>
<name>A0A4S9DBW1_AURPU</name>
<feature type="compositionally biased region" description="Basic and acidic residues" evidence="1">
    <location>
        <begin position="605"/>
        <end position="618"/>
    </location>
</feature>
<dbReference type="Gene3D" id="3.60.21.70">
    <property type="entry name" value="PhoD-like phosphatase"/>
    <property type="match status" value="1"/>
</dbReference>
<feature type="compositionally biased region" description="Basic and acidic residues" evidence="1">
    <location>
        <begin position="628"/>
        <end position="638"/>
    </location>
</feature>
<feature type="compositionally biased region" description="Basic and acidic residues" evidence="1">
    <location>
        <begin position="1463"/>
        <end position="1476"/>
    </location>
</feature>
<comment type="caution">
    <text evidence="3">The sequence shown here is derived from an EMBL/GenBank/DDBJ whole genome shotgun (WGS) entry which is preliminary data.</text>
</comment>
<feature type="region of interest" description="Disordered" evidence="1">
    <location>
        <begin position="1193"/>
        <end position="1221"/>
    </location>
</feature>
<feature type="compositionally biased region" description="Polar residues" evidence="1">
    <location>
        <begin position="290"/>
        <end position="313"/>
    </location>
</feature>
<feature type="region of interest" description="Disordered" evidence="1">
    <location>
        <begin position="1"/>
        <end position="236"/>
    </location>
</feature>
<feature type="compositionally biased region" description="Polar residues" evidence="1">
    <location>
        <begin position="1"/>
        <end position="10"/>
    </location>
</feature>
<dbReference type="InterPro" id="IPR018946">
    <property type="entry name" value="PhoD-like_MPP"/>
</dbReference>
<sequence>MDARRNSASYSRPAGHFAQNDTQPTVHVPKSRRPDVNHAQNRLGPLPQLDIRGTTSNHHLTADISPISPDYSTRQRSKHGTVSDRSPLQKLEGKLGGISKEEKRARTEDAEYRARQTSVANQSRRVDADGQQPLPYRPATGYRRQDQRYPSAPMSGTERDEKPQQRRYSGDYARNPSEVADPNALNAGQRFRRASDALRMQGQSQATDDTVNPSGNPGGVDGQRQVERSTSKGYRHRARDAGFAGAVAAAATPSTTNAHGYDGVRSQEYPRRSSDQHNRAQFASRDSKRNASQNSDSQGHSSGNNHPSHLPATQQPLHTARIGASGDTKAVRRHQEPDPIPPQSIRTGHTHGPAYSIPPQTAGAQGARDHVGFTRAKPVAPPANDHAEGRHHHGISNLFHRHHQKDGIYRKTPELEEWRQGSIVRLTADDLDLEDPEQASAGRNTHWWEGKRSRQTNESHNGSGIYDGAYDEPAKAFRPPLFLKCGPLLRYTGMRRERLSQTSRTGLTEREIWRGSVMIVTQDEHSSYADIPTLRLFAQPMELLPPVSTEHEQDPPSEYLDPIAGQIKVSRIGQPLYVRSVDRLEDGVDISCVENESGLFELTKRAASEPQRDNKSEGEAYPTTTTHDGPRVRTRDGEKIGKYREVKAARLHQERSVTFWRFNLEIELGSFQARVAYRINRGPAIGFWVPARGESMNIMFHSCNGFSLSVNSNEFTGPDPLWRDVLNKHLSRPFHVMLGGGDQIYNDAAMRDTTHFKEWLQTKNPEHKHRAEFSEDMQDELETFYLDRYSMWFSQGLFGMANSQIPMVNIWDDHDIIDGYGSYPHHFMSTRVFTGLGAVAFKYYMLFQHQSVVSETQRDEPSWVLGASPGPYINELSRSVFMFLGRKVAFLGLDCRTERMRDEVLSQQSYDIIFDRCRSEIIKGDTKHLIVLLGVPIAYPRLNFLENILTSRVMDPIKAIGRTGLLGGFINKFDGGVEILDDLDDHWTAKHHKPERNWFIQELQELAASKSVRITILGGDVHLGAVGQFYTKKKLGVPKDRDHRYMPNVVSSAIVNTPPPNIMGDVLNKRNKIHHLDAETDEDMIPMFEHDVNGKARNNLHLLPRRNFCSIREYVPGFTPPPSPSPERQSTRIQDNLTDSHLYPPGSMARSSSTTRGGLHPGNLVRRLSGSSAKERQPTVARGEVHAMEAYGPNQAAHGGSYFPSTRSRPTDAFRRRPTDLSEKAALKASTKGGSNGEDIGHINLEYGLDICLNMEVDQKDPAGVTKSYRLLVPALWYEGAADINTARFKSRGASMMDRLRGKSAHRSPSLDEHSFRSEDSRSSSESLEDHTAGRLDDRALNSRLQASGREPAAQFRSKGHPHGYDGPPDSAEFNKDVGPPPSRHRHPALAGTSYEKASEAAVQPPTQPHPSEVPVDNNREKRSWSLFGRRRHHEISTADDGRPNDEYTGSEGSFTESEPDNEDYRQQPRERRPSIADRVFGRNGVQRNEGGMQIEEEPIGQQEAPKKPGWKIWK</sequence>
<dbReference type="CDD" id="cd07389">
    <property type="entry name" value="MPP_PhoD"/>
    <property type="match status" value="1"/>
</dbReference>
<dbReference type="GO" id="GO:0016020">
    <property type="term" value="C:membrane"/>
    <property type="evidence" value="ECO:0007669"/>
    <property type="project" value="TreeGrafter"/>
</dbReference>
<evidence type="ECO:0000259" key="2">
    <source>
        <dbReference type="Pfam" id="PF19050"/>
    </source>
</evidence>
<feature type="compositionally biased region" description="Basic and acidic residues" evidence="1">
    <location>
        <begin position="446"/>
        <end position="457"/>
    </location>
</feature>
<feature type="region of interest" description="Disordered" evidence="1">
    <location>
        <begin position="325"/>
        <end position="369"/>
    </location>
</feature>
<gene>
    <name evidence="3" type="ORF">D6D13_00835</name>
</gene>
<dbReference type="InterPro" id="IPR043904">
    <property type="entry name" value="PhoD_2-like"/>
</dbReference>
<feature type="compositionally biased region" description="Basic and acidic residues" evidence="1">
    <location>
        <begin position="1209"/>
        <end position="1221"/>
    </location>
</feature>
<evidence type="ECO:0000313" key="3">
    <source>
        <dbReference type="EMBL" id="THX17217.1"/>
    </source>
</evidence>
<proteinExistence type="predicted"/>
<dbReference type="SUPFAM" id="SSF56300">
    <property type="entry name" value="Metallo-dependent phosphatases"/>
    <property type="match status" value="1"/>
</dbReference>
<evidence type="ECO:0000256" key="1">
    <source>
        <dbReference type="SAM" id="MobiDB-lite"/>
    </source>
</evidence>
<accession>A0A4S9DBW1</accession>
<dbReference type="Pfam" id="PF19050">
    <property type="entry name" value="PhoD_2"/>
    <property type="match status" value="2"/>
</dbReference>
<dbReference type="InterPro" id="IPR029052">
    <property type="entry name" value="Metallo-depent_PP-like"/>
</dbReference>
<dbReference type="PANTHER" id="PTHR46689">
    <property type="entry name" value="MEMBRANE PROTEIN, PUTATIVE-RELATED"/>
    <property type="match status" value="1"/>
</dbReference>
<feature type="compositionally biased region" description="Basic and acidic residues" evidence="1">
    <location>
        <begin position="99"/>
        <end position="114"/>
    </location>
</feature>
<feature type="compositionally biased region" description="Basic and acidic residues" evidence="1">
    <location>
        <begin position="1309"/>
        <end position="1341"/>
    </location>
</feature>
<feature type="region of interest" description="Disordered" evidence="1">
    <location>
        <begin position="1136"/>
        <end position="1180"/>
    </location>
</feature>
<dbReference type="EMBL" id="QZAS01000002">
    <property type="protein sequence ID" value="THX17217.1"/>
    <property type="molecule type" value="Genomic_DNA"/>
</dbReference>
<dbReference type="PANTHER" id="PTHR46689:SF1">
    <property type="entry name" value="PHOD-LIKE PHOSPHATASE DOMAIN-CONTAINING PROTEIN"/>
    <property type="match status" value="1"/>
</dbReference>
<reference evidence="3" key="1">
    <citation type="submission" date="2018-10" db="EMBL/GenBank/DDBJ databases">
        <title>Fifty Aureobasidium pullulans genomes reveal a recombining polyextremotolerant generalist.</title>
        <authorList>
            <person name="Gostincar C."/>
            <person name="Turk M."/>
            <person name="Zajc J."/>
            <person name="Gunde-Cimerman N."/>
        </authorList>
    </citation>
    <scope>NUCLEOTIDE SEQUENCE [LARGE SCALE GENOMIC DNA]</scope>
    <source>
        <strain evidence="3">EXF-10085</strain>
    </source>
</reference>
<feature type="region of interest" description="Disordered" evidence="1">
    <location>
        <begin position="605"/>
        <end position="638"/>
    </location>
</feature>
<protein>
    <recommendedName>
        <fullName evidence="2">PhoD-like phosphatase domain-containing protein</fullName>
    </recommendedName>
</protein>
<feature type="region of interest" description="Disordered" evidence="1">
    <location>
        <begin position="435"/>
        <end position="463"/>
    </location>
</feature>
<feature type="compositionally biased region" description="Basic and acidic residues" evidence="1">
    <location>
        <begin position="1435"/>
        <end position="1446"/>
    </location>
</feature>
<feature type="domain" description="PhoD-like phosphatase" evidence="2">
    <location>
        <begin position="694"/>
        <end position="950"/>
    </location>
</feature>
<feature type="domain" description="PhoD-like phosphatase" evidence="2">
    <location>
        <begin position="957"/>
        <end position="1116"/>
    </location>
</feature>